<accession>A0A151J796</accession>
<sequence length="52" mass="6147">MASSRLGQGHIDFFKYDLRNIHIFGCKTQNAERENLTSVHFVFMSRAYMTYN</sequence>
<organism evidence="1 2">
    <name type="scientific">Trachymyrmex cornetzi</name>
    <dbReference type="NCBI Taxonomy" id="471704"/>
    <lineage>
        <taxon>Eukaryota</taxon>
        <taxon>Metazoa</taxon>
        <taxon>Ecdysozoa</taxon>
        <taxon>Arthropoda</taxon>
        <taxon>Hexapoda</taxon>
        <taxon>Insecta</taxon>
        <taxon>Pterygota</taxon>
        <taxon>Neoptera</taxon>
        <taxon>Endopterygota</taxon>
        <taxon>Hymenoptera</taxon>
        <taxon>Apocrita</taxon>
        <taxon>Aculeata</taxon>
        <taxon>Formicoidea</taxon>
        <taxon>Formicidae</taxon>
        <taxon>Myrmicinae</taxon>
        <taxon>Trachymyrmex</taxon>
    </lineage>
</organism>
<name>A0A151J796_9HYME</name>
<dbReference type="AlphaFoldDB" id="A0A151J796"/>
<proteinExistence type="predicted"/>
<protein>
    <submittedName>
        <fullName evidence="1">Uncharacterized protein</fullName>
    </submittedName>
</protein>
<keyword evidence="2" id="KW-1185">Reference proteome</keyword>
<gene>
    <name evidence="1" type="ORF">ALC57_08590</name>
</gene>
<dbReference type="Proteomes" id="UP000078492">
    <property type="component" value="Unassembled WGS sequence"/>
</dbReference>
<evidence type="ECO:0000313" key="1">
    <source>
        <dbReference type="EMBL" id="KYN19100.1"/>
    </source>
</evidence>
<reference evidence="1 2" key="1">
    <citation type="submission" date="2015-09" db="EMBL/GenBank/DDBJ databases">
        <title>Trachymyrmex cornetzi WGS genome.</title>
        <authorList>
            <person name="Nygaard S."/>
            <person name="Hu H."/>
            <person name="Boomsma J."/>
            <person name="Zhang G."/>
        </authorList>
    </citation>
    <scope>NUCLEOTIDE SEQUENCE [LARGE SCALE GENOMIC DNA]</scope>
    <source>
        <strain evidence="1">Tcor2-1</strain>
        <tissue evidence="1">Whole body</tissue>
    </source>
</reference>
<dbReference type="EMBL" id="KQ979796">
    <property type="protein sequence ID" value="KYN19100.1"/>
    <property type="molecule type" value="Genomic_DNA"/>
</dbReference>
<evidence type="ECO:0000313" key="2">
    <source>
        <dbReference type="Proteomes" id="UP000078492"/>
    </source>
</evidence>